<dbReference type="PANTHER" id="PTHR11453">
    <property type="entry name" value="ANION EXCHANGE PROTEIN"/>
    <property type="match status" value="1"/>
</dbReference>
<keyword evidence="2 6" id="KW-0812">Transmembrane</keyword>
<evidence type="ECO:0000256" key="1">
    <source>
        <dbReference type="ARBA" id="ARBA00004141"/>
    </source>
</evidence>
<dbReference type="Pfam" id="PF00955">
    <property type="entry name" value="HCO3_cotransp"/>
    <property type="match status" value="2"/>
</dbReference>
<feature type="region of interest" description="Disordered" evidence="5">
    <location>
        <begin position="582"/>
        <end position="607"/>
    </location>
</feature>
<evidence type="ECO:0000256" key="5">
    <source>
        <dbReference type="SAM" id="MobiDB-lite"/>
    </source>
</evidence>
<feature type="transmembrane region" description="Helical" evidence="6">
    <location>
        <begin position="540"/>
        <end position="558"/>
    </location>
</feature>
<feature type="transmembrane region" description="Helical" evidence="6">
    <location>
        <begin position="136"/>
        <end position="154"/>
    </location>
</feature>
<feature type="compositionally biased region" description="Basic and acidic residues" evidence="5">
    <location>
        <begin position="582"/>
        <end position="597"/>
    </location>
</feature>
<evidence type="ECO:0000256" key="3">
    <source>
        <dbReference type="ARBA" id="ARBA00022989"/>
    </source>
</evidence>
<evidence type="ECO:0000259" key="7">
    <source>
        <dbReference type="Pfam" id="PF00955"/>
    </source>
</evidence>
<protein>
    <recommendedName>
        <fullName evidence="7">Bicarbonate transporter-like transmembrane domain-containing protein</fullName>
    </recommendedName>
</protein>
<evidence type="ECO:0000313" key="9">
    <source>
        <dbReference type="Proteomes" id="UP001157974"/>
    </source>
</evidence>
<reference evidence="8 9" key="1">
    <citation type="journal article" date="2023" name="Nat. Commun.">
        <title>Origin of minicircular mitochondrial genomes in red algae.</title>
        <authorList>
            <person name="Lee Y."/>
            <person name="Cho C.H."/>
            <person name="Lee Y.M."/>
            <person name="Park S.I."/>
            <person name="Yang J.H."/>
            <person name="West J.A."/>
            <person name="Bhattacharya D."/>
            <person name="Yoon H.S."/>
        </authorList>
    </citation>
    <scope>NUCLEOTIDE SEQUENCE [LARGE SCALE GENOMIC DNA]</scope>
    <source>
        <strain evidence="8 9">CCMP1338</strain>
        <tissue evidence="8">Whole cell</tissue>
    </source>
</reference>
<proteinExistence type="predicted"/>
<evidence type="ECO:0000256" key="6">
    <source>
        <dbReference type="SAM" id="Phobius"/>
    </source>
</evidence>
<dbReference type="GO" id="GO:0005452">
    <property type="term" value="F:solute:inorganic anion antiporter activity"/>
    <property type="evidence" value="ECO:0007669"/>
    <property type="project" value="InterPro"/>
</dbReference>
<accession>A0AAV8V2T5</accession>
<dbReference type="AlphaFoldDB" id="A0AAV8V2T5"/>
<dbReference type="GO" id="GO:0050801">
    <property type="term" value="P:monoatomic ion homeostasis"/>
    <property type="evidence" value="ECO:0007669"/>
    <property type="project" value="TreeGrafter"/>
</dbReference>
<feature type="transmembrane region" description="Helical" evidence="6">
    <location>
        <begin position="166"/>
        <end position="189"/>
    </location>
</feature>
<dbReference type="PANTHER" id="PTHR11453:SF127">
    <property type="entry name" value="SOLUTE CARRIER FAMILY 4 MEMBER 11"/>
    <property type="match status" value="1"/>
</dbReference>
<keyword evidence="9" id="KW-1185">Reference proteome</keyword>
<comment type="subcellular location">
    <subcellularLocation>
        <location evidence="1">Membrane</location>
        <topology evidence="1">Multi-pass membrane protein</topology>
    </subcellularLocation>
</comment>
<dbReference type="InterPro" id="IPR011531">
    <property type="entry name" value="HCO3_transpt-like_TM_dom"/>
</dbReference>
<dbReference type="GO" id="GO:0006820">
    <property type="term" value="P:monoatomic anion transport"/>
    <property type="evidence" value="ECO:0007669"/>
    <property type="project" value="InterPro"/>
</dbReference>
<dbReference type="GO" id="GO:0005886">
    <property type="term" value="C:plasma membrane"/>
    <property type="evidence" value="ECO:0007669"/>
    <property type="project" value="TreeGrafter"/>
</dbReference>
<feature type="transmembrane region" description="Helical" evidence="6">
    <location>
        <begin position="448"/>
        <end position="479"/>
    </location>
</feature>
<evidence type="ECO:0000256" key="4">
    <source>
        <dbReference type="ARBA" id="ARBA00023136"/>
    </source>
</evidence>
<feature type="transmembrane region" description="Helical" evidence="6">
    <location>
        <begin position="110"/>
        <end position="130"/>
    </location>
</feature>
<organism evidence="8 9">
    <name type="scientific">Rhodosorus marinus</name>
    <dbReference type="NCBI Taxonomy" id="101924"/>
    <lineage>
        <taxon>Eukaryota</taxon>
        <taxon>Rhodophyta</taxon>
        <taxon>Stylonematophyceae</taxon>
        <taxon>Stylonematales</taxon>
        <taxon>Stylonemataceae</taxon>
        <taxon>Rhodosorus</taxon>
    </lineage>
</organism>
<dbReference type="Proteomes" id="UP001157974">
    <property type="component" value="Unassembled WGS sequence"/>
</dbReference>
<keyword evidence="4 6" id="KW-0472">Membrane</keyword>
<gene>
    <name evidence="8" type="ORF">NDN08_008296</name>
</gene>
<dbReference type="Gene3D" id="1.10.287.570">
    <property type="entry name" value="Helical hairpin bin"/>
    <property type="match status" value="1"/>
</dbReference>
<feature type="domain" description="Bicarbonate transporter-like transmembrane" evidence="7">
    <location>
        <begin position="77"/>
        <end position="244"/>
    </location>
</feature>
<dbReference type="InterPro" id="IPR003020">
    <property type="entry name" value="HCO3_transpt_euk"/>
</dbReference>
<dbReference type="PRINTS" id="PR01231">
    <property type="entry name" value="HCO3TRNSPORT"/>
</dbReference>
<evidence type="ECO:0000256" key="2">
    <source>
        <dbReference type="ARBA" id="ARBA00022692"/>
    </source>
</evidence>
<name>A0AAV8V2T5_9RHOD</name>
<sequence length="607" mass="66069">MGRESGFVFGGGGFFGRGVFARKCSSARVFGVKSGFECRTPSRIYAVAGNGGSEPVKSVYTGQETGLSATPRLSPDRIFEGMRGDIKRRLPHYWNDWAVGFNMKSLSATLFLFFACFAPVIAFGALSSVLTQGALGVVEFIIAAGFSGAIYAIFCGQPLTIIGPTGLTLAFTGALFSYCQTVGLAFLPMYAWTGIWSSIFLLILGVTNSSDIIKFCTRFTDDVFNSLIAVTFVTEALKAMANNFLTTGADKTAAFMALTISLGTFLLGRFLGDFRKSRYLRRSIRTFLSDFGPTIAIATMSAIAALPVIAAIGLQPLTVPASLVLANNRPFLVDLMAVPMAARIAASIPAVLLTCLFFLDQNITVRVVNSANHRLKKGDSYHLDIFILGVINLTLSFVGLPWMCAATVQSLNHIRALAYVKTVSDPNDANANPQEVIDSVLETRTSGFFIHLLICASVLMLPLLKRVPLAVITGLFLFLGRNMMTGNEFLRRIKLFFVDPKLYPENSPIRKLGPPVVHRFTSIQLACLALLWTLKANPKTSLFFPSVIGMLMVIRSFFISQVFSKQALQLLDGDFDYSEESENSHLELYEGEPRDEAGVQTSAATAK</sequence>
<comment type="caution">
    <text evidence="8">The sequence shown here is derived from an EMBL/GenBank/DDBJ whole genome shotgun (WGS) entry which is preliminary data.</text>
</comment>
<evidence type="ECO:0000313" key="8">
    <source>
        <dbReference type="EMBL" id="KAJ8908203.1"/>
    </source>
</evidence>
<keyword evidence="3 6" id="KW-1133">Transmembrane helix</keyword>
<feature type="transmembrane region" description="Helical" evidence="6">
    <location>
        <begin position="335"/>
        <end position="359"/>
    </location>
</feature>
<feature type="transmembrane region" description="Helical" evidence="6">
    <location>
        <begin position="380"/>
        <end position="403"/>
    </location>
</feature>
<feature type="transmembrane region" description="Helical" evidence="6">
    <location>
        <begin position="291"/>
        <end position="315"/>
    </location>
</feature>
<feature type="domain" description="Bicarbonate transporter-like transmembrane" evidence="7">
    <location>
        <begin position="251"/>
        <end position="573"/>
    </location>
</feature>
<dbReference type="EMBL" id="JAMWBK010000002">
    <property type="protein sequence ID" value="KAJ8908203.1"/>
    <property type="molecule type" value="Genomic_DNA"/>
</dbReference>
<feature type="transmembrane region" description="Helical" evidence="6">
    <location>
        <begin position="253"/>
        <end position="271"/>
    </location>
</feature>